<protein>
    <submittedName>
        <fullName evidence="1">Uncharacterized protein</fullName>
    </submittedName>
</protein>
<dbReference type="RefSeq" id="WP_267281039.1">
    <property type="nucleotide sequence ID" value="NZ_JAOVZV010000008.1"/>
</dbReference>
<accession>A0ABT3Y2W9</accession>
<keyword evidence="2" id="KW-1185">Reference proteome</keyword>
<dbReference type="EMBL" id="JAOVZV010000008">
    <property type="protein sequence ID" value="MCX8532472.1"/>
    <property type="molecule type" value="Genomic_DNA"/>
</dbReference>
<name>A0ABT3Y2W9_9FLAO</name>
<reference evidence="1" key="1">
    <citation type="submission" date="2022-10" db="EMBL/GenBank/DDBJ databases">
        <title>Chryseobacterium sp. nov., a novel bacterial species.</title>
        <authorList>
            <person name="Cao Y."/>
        </authorList>
    </citation>
    <scope>NUCLEOTIDE SEQUENCE</scope>
    <source>
        <strain evidence="1">KC 927</strain>
    </source>
</reference>
<comment type="caution">
    <text evidence="1">The sequence shown here is derived from an EMBL/GenBank/DDBJ whole genome shotgun (WGS) entry which is preliminary data.</text>
</comment>
<gene>
    <name evidence="1" type="ORF">OEA66_08920</name>
</gene>
<evidence type="ECO:0000313" key="2">
    <source>
        <dbReference type="Proteomes" id="UP001070176"/>
    </source>
</evidence>
<evidence type="ECO:0000313" key="1">
    <source>
        <dbReference type="EMBL" id="MCX8532472.1"/>
    </source>
</evidence>
<proteinExistence type="predicted"/>
<dbReference type="Proteomes" id="UP001070176">
    <property type="component" value="Unassembled WGS sequence"/>
</dbReference>
<organism evidence="1 2">
    <name type="scientific">Chryseobacterium luquanense</name>
    <dbReference type="NCBI Taxonomy" id="2983766"/>
    <lineage>
        <taxon>Bacteria</taxon>
        <taxon>Pseudomonadati</taxon>
        <taxon>Bacteroidota</taxon>
        <taxon>Flavobacteriia</taxon>
        <taxon>Flavobacteriales</taxon>
        <taxon>Weeksellaceae</taxon>
        <taxon>Chryseobacterium group</taxon>
        <taxon>Chryseobacterium</taxon>
    </lineage>
</organism>
<sequence length="121" mass="14097">MQTGEVLIFNTDKTFTYKSVGHIAESFSHGNWNIREDSLILNSIMPNECFYVFPFIEKCKSSHALTDELIYKTNLECESPASNKFFIEFKNSKFLIKKDSLIHFLANKNCEEVPEKIILHR</sequence>